<dbReference type="PANTHER" id="PTHR33112">
    <property type="entry name" value="DOMAIN PROTEIN, PUTATIVE-RELATED"/>
    <property type="match status" value="1"/>
</dbReference>
<reference evidence="2" key="2">
    <citation type="journal article" date="2019" name="bioRxiv">
        <title>Genomics, evolutionary history and diagnostics of the Alternaria alternata species group including apple and Asian pear pathotypes.</title>
        <authorList>
            <person name="Armitage A.D."/>
            <person name="Cockerton H.M."/>
            <person name="Sreenivasaprasad S."/>
            <person name="Woodhall J.W."/>
            <person name="Lane C.R."/>
            <person name="Harrison R.J."/>
            <person name="Clarkson J.P."/>
        </authorList>
    </citation>
    <scope>NUCLEOTIDE SEQUENCE</scope>
    <source>
        <strain evidence="2">FERA 1164</strain>
    </source>
</reference>
<reference evidence="2" key="1">
    <citation type="submission" date="2017-10" db="EMBL/GenBank/DDBJ databases">
        <authorList>
            <person name="Armitage A.D."/>
            <person name="Barbara D.J."/>
            <person name="Woodhall J.W."/>
            <person name="Sreenivasaprasad S."/>
            <person name="Lane C.R."/>
            <person name="Clarkson J.P."/>
            <person name="Harrison R.J."/>
        </authorList>
    </citation>
    <scope>NUCLEOTIDE SEQUENCE</scope>
    <source>
        <strain evidence="2">FERA 1164</strain>
    </source>
</reference>
<dbReference type="AlphaFoldDB" id="A0AB37W0D6"/>
<name>A0AB37W0D6_9PLEO</name>
<sequence length="669" mass="75268">MELCSVCSQLVASDPVVGDQILGPYDELLLKSQSLGPGRAGCGGCEFFSTILQSSKTWSDRIPELSDHTITLSPDGLLVRALSGPIDLLREQVDYDLELTTCFTEEKRGRCVVMRLGAIRLLIRDHLDYQSNNTFLGMTLVSPNPRESSCFNLIDDWINQCTEHVKCSPLNPVALPKRVIEIPIDPLAPPRLRITNGALGRYVILSHCWGVKGLMTLTNSLLPQYQEAISLELLPNSFTDAIEISRRLCFRYIWIDALCIIQDNAEDWDQEAGKMASYYGLSTLMISATAAEDSSRGILNRRDVSRSPMLGKGKGFYLHQIVLRHSFQLDSSILSTRGWAAQERMLAPRILHYTRQQMIWECAECLFYEAFSSAGAIKTWHDVYSKSACQQFVTEALSQESTIPRYQDHNAKTLECGSKDISLDRIETWHQCVGMYSSRFLSVPTDKLHAIAGVARMLNHSGQLGEYLAGIWSTHLAVGLAWKKESRNLALPPFYIAPSWSWAGVEGGVDYKGVWSSTAIVDTNESWAKTFHPKLIDQHMILQNEHNVYGAVLEGSHIIVEGACLRYADFDQFFEAYEVGDHYVGQITLDMEDGQDFLGTCDFCMCLEGNLDCHESMDLLLLSWVDQEARVAQRVGIATILPPWQEEDAEQFTRTFKTASWERRTLKLV</sequence>
<organism evidence="2 3">
    <name type="scientific">Alternaria tenuissima</name>
    <dbReference type="NCBI Taxonomy" id="119927"/>
    <lineage>
        <taxon>Eukaryota</taxon>
        <taxon>Fungi</taxon>
        <taxon>Dikarya</taxon>
        <taxon>Ascomycota</taxon>
        <taxon>Pezizomycotina</taxon>
        <taxon>Dothideomycetes</taxon>
        <taxon>Pleosporomycetidae</taxon>
        <taxon>Pleosporales</taxon>
        <taxon>Pleosporineae</taxon>
        <taxon>Pleosporaceae</taxon>
        <taxon>Alternaria</taxon>
        <taxon>Alternaria sect. Alternaria</taxon>
        <taxon>Alternaria alternata complex</taxon>
    </lineage>
</organism>
<dbReference type="Pfam" id="PF06985">
    <property type="entry name" value="HET"/>
    <property type="match status" value="1"/>
</dbReference>
<feature type="domain" description="Heterokaryon incompatibility" evidence="1">
    <location>
        <begin position="202"/>
        <end position="343"/>
    </location>
</feature>
<dbReference type="InterPro" id="IPR010730">
    <property type="entry name" value="HET"/>
</dbReference>
<dbReference type="EMBL" id="PDXB01000061">
    <property type="protein sequence ID" value="RYN17294.1"/>
    <property type="molecule type" value="Genomic_DNA"/>
</dbReference>
<dbReference type="PANTHER" id="PTHR33112:SF16">
    <property type="entry name" value="HETEROKARYON INCOMPATIBILITY DOMAIN-CONTAINING PROTEIN"/>
    <property type="match status" value="1"/>
</dbReference>
<dbReference type="Proteomes" id="UP000292340">
    <property type="component" value="Unassembled WGS sequence"/>
</dbReference>
<comment type="caution">
    <text evidence="2">The sequence shown here is derived from an EMBL/GenBank/DDBJ whole genome shotgun (WGS) entry which is preliminary data.</text>
</comment>
<proteinExistence type="predicted"/>
<evidence type="ECO:0000313" key="2">
    <source>
        <dbReference type="EMBL" id="RYN17294.1"/>
    </source>
</evidence>
<gene>
    <name evidence="2" type="ORF">AA0115_g11890</name>
</gene>
<evidence type="ECO:0000313" key="3">
    <source>
        <dbReference type="Proteomes" id="UP000292340"/>
    </source>
</evidence>
<evidence type="ECO:0000259" key="1">
    <source>
        <dbReference type="Pfam" id="PF06985"/>
    </source>
</evidence>
<protein>
    <recommendedName>
        <fullName evidence="1">Heterokaryon incompatibility domain-containing protein</fullName>
    </recommendedName>
</protein>
<accession>A0AB37W0D6</accession>